<evidence type="ECO:0000313" key="2">
    <source>
        <dbReference type="Proteomes" id="UP000008177"/>
    </source>
</evidence>
<gene>
    <name evidence="1" type="ORF">BofuT4_uP095850.1</name>
</gene>
<name>G2YDM9_BOTF4</name>
<evidence type="ECO:0000313" key="1">
    <source>
        <dbReference type="EMBL" id="CCD49877.1"/>
    </source>
</evidence>
<dbReference type="EMBL" id="FQ790321">
    <property type="protein sequence ID" value="CCD49877.1"/>
    <property type="molecule type" value="Genomic_DNA"/>
</dbReference>
<sequence length="78" mass="9064">MVLVANMRPITNEVAAVEHPKLNTDVFHLGKKSLLPPIPKVLELIRNSMNKFTKYKIQGNQCCFEYNVHPLLLWQYNL</sequence>
<accession>G2YDM9</accession>
<reference evidence="2" key="1">
    <citation type="journal article" date="2011" name="PLoS Genet.">
        <title>Genomic analysis of the necrotrophic fungal pathogens Sclerotinia sclerotiorum and Botrytis cinerea.</title>
        <authorList>
            <person name="Amselem J."/>
            <person name="Cuomo C.A."/>
            <person name="van Kan J.A."/>
            <person name="Viaud M."/>
            <person name="Benito E.P."/>
            <person name="Couloux A."/>
            <person name="Coutinho P.M."/>
            <person name="de Vries R.P."/>
            <person name="Dyer P.S."/>
            <person name="Fillinger S."/>
            <person name="Fournier E."/>
            <person name="Gout L."/>
            <person name="Hahn M."/>
            <person name="Kohn L."/>
            <person name="Lapalu N."/>
            <person name="Plummer K.M."/>
            <person name="Pradier J.M."/>
            <person name="Quevillon E."/>
            <person name="Sharon A."/>
            <person name="Simon A."/>
            <person name="ten Have A."/>
            <person name="Tudzynski B."/>
            <person name="Tudzynski P."/>
            <person name="Wincker P."/>
            <person name="Andrew M."/>
            <person name="Anthouard V."/>
            <person name="Beever R.E."/>
            <person name="Beffa R."/>
            <person name="Benoit I."/>
            <person name="Bouzid O."/>
            <person name="Brault B."/>
            <person name="Chen Z."/>
            <person name="Choquer M."/>
            <person name="Collemare J."/>
            <person name="Cotton P."/>
            <person name="Danchin E.G."/>
            <person name="Da Silva C."/>
            <person name="Gautier A."/>
            <person name="Giraud C."/>
            <person name="Giraud T."/>
            <person name="Gonzalez C."/>
            <person name="Grossetete S."/>
            <person name="Guldener U."/>
            <person name="Henrissat B."/>
            <person name="Howlett B.J."/>
            <person name="Kodira C."/>
            <person name="Kretschmer M."/>
            <person name="Lappartient A."/>
            <person name="Leroch M."/>
            <person name="Levis C."/>
            <person name="Mauceli E."/>
            <person name="Neuveglise C."/>
            <person name="Oeser B."/>
            <person name="Pearson M."/>
            <person name="Poulain J."/>
            <person name="Poussereau N."/>
            <person name="Quesneville H."/>
            <person name="Rascle C."/>
            <person name="Schumacher J."/>
            <person name="Segurens B."/>
            <person name="Sexton A."/>
            <person name="Silva E."/>
            <person name="Sirven C."/>
            <person name="Soanes D.M."/>
            <person name="Talbot N.J."/>
            <person name="Templeton M."/>
            <person name="Yandava C."/>
            <person name="Yarden O."/>
            <person name="Zeng Q."/>
            <person name="Rollins J.A."/>
            <person name="Lebrun M.H."/>
            <person name="Dickman M."/>
        </authorList>
    </citation>
    <scope>NUCLEOTIDE SEQUENCE [LARGE SCALE GENOMIC DNA]</scope>
    <source>
        <strain evidence="2">T4</strain>
    </source>
</reference>
<dbReference type="AlphaFoldDB" id="G2YDM9"/>
<protein>
    <submittedName>
        <fullName evidence="1">Uncharacterized protein</fullName>
    </submittedName>
</protein>
<dbReference type="Proteomes" id="UP000008177">
    <property type="component" value="Unplaced contigs"/>
</dbReference>
<dbReference type="HOGENOM" id="CLU_2621755_0_0_1"/>
<organism evidence="1 2">
    <name type="scientific">Botryotinia fuckeliana (strain T4)</name>
    <name type="common">Noble rot fungus</name>
    <name type="synonym">Botrytis cinerea</name>
    <dbReference type="NCBI Taxonomy" id="999810"/>
    <lineage>
        <taxon>Eukaryota</taxon>
        <taxon>Fungi</taxon>
        <taxon>Dikarya</taxon>
        <taxon>Ascomycota</taxon>
        <taxon>Pezizomycotina</taxon>
        <taxon>Leotiomycetes</taxon>
        <taxon>Helotiales</taxon>
        <taxon>Sclerotiniaceae</taxon>
        <taxon>Botrytis</taxon>
    </lineage>
</organism>
<proteinExistence type="predicted"/>
<dbReference type="InParanoid" id="G2YDM9"/>